<name>A0A413ITY6_9BACT</name>
<protein>
    <submittedName>
        <fullName evidence="2">Uncharacterized protein</fullName>
    </submittedName>
</protein>
<feature type="region of interest" description="Disordered" evidence="1">
    <location>
        <begin position="34"/>
        <end position="69"/>
    </location>
</feature>
<dbReference type="AlphaFoldDB" id="A0A413ITY6"/>
<dbReference type="RefSeq" id="WP_117774516.1">
    <property type="nucleotide sequence ID" value="NZ_QSCR01000001.1"/>
</dbReference>
<evidence type="ECO:0000313" key="3">
    <source>
        <dbReference type="Proteomes" id="UP000286063"/>
    </source>
</evidence>
<sequence>MEKRVIIEGDEKVVNVIMKENKVRVSRGLVKFTPVAPGEKGKGKIEEEEEEKGNRGRSSRGKSTEITDK</sequence>
<dbReference type="OrthoDB" id="9954966at2"/>
<proteinExistence type="predicted"/>
<gene>
    <name evidence="2" type="ORF">DXA50_00520</name>
</gene>
<reference evidence="2 3" key="1">
    <citation type="submission" date="2018-08" db="EMBL/GenBank/DDBJ databases">
        <title>A genome reference for cultivated species of the human gut microbiota.</title>
        <authorList>
            <person name="Zou Y."/>
            <person name="Xue W."/>
            <person name="Luo G."/>
        </authorList>
    </citation>
    <scope>NUCLEOTIDE SEQUENCE [LARGE SCALE GENOMIC DNA]</scope>
    <source>
        <strain evidence="2 3">OF02-7</strain>
    </source>
</reference>
<dbReference type="Proteomes" id="UP000286063">
    <property type="component" value="Unassembled WGS sequence"/>
</dbReference>
<evidence type="ECO:0000256" key="1">
    <source>
        <dbReference type="SAM" id="MobiDB-lite"/>
    </source>
</evidence>
<evidence type="ECO:0000313" key="2">
    <source>
        <dbReference type="EMBL" id="RGY21373.1"/>
    </source>
</evidence>
<accession>A0A413ITY6</accession>
<organism evidence="2 3">
    <name type="scientific">Butyricimonas virosa</name>
    <dbReference type="NCBI Taxonomy" id="544645"/>
    <lineage>
        <taxon>Bacteria</taxon>
        <taxon>Pseudomonadati</taxon>
        <taxon>Bacteroidota</taxon>
        <taxon>Bacteroidia</taxon>
        <taxon>Bacteroidales</taxon>
        <taxon>Odoribacteraceae</taxon>
        <taxon>Butyricimonas</taxon>
    </lineage>
</organism>
<dbReference type="EMBL" id="QSCR01000001">
    <property type="protein sequence ID" value="RGY21373.1"/>
    <property type="molecule type" value="Genomic_DNA"/>
</dbReference>
<comment type="caution">
    <text evidence="2">The sequence shown here is derived from an EMBL/GenBank/DDBJ whole genome shotgun (WGS) entry which is preliminary data.</text>
</comment>